<evidence type="ECO:0000313" key="3">
    <source>
        <dbReference type="Proteomes" id="UP000828574"/>
    </source>
</evidence>
<organism evidence="2 3">
    <name type="scientific">Escherichia phage TrudiGerster</name>
    <dbReference type="NCBI Taxonomy" id="2851991"/>
    <lineage>
        <taxon>Viruses</taxon>
        <taxon>Duplodnaviria</taxon>
        <taxon>Heunggongvirae</taxon>
        <taxon>Uroviricota</taxon>
        <taxon>Caudoviricetes</taxon>
        <taxon>Demerecviridae</taxon>
        <taxon>Markadamsvirinae</taxon>
        <taxon>Epseptimavirus</taxon>
        <taxon>Epseptimavirus trudigerster</taxon>
    </lineage>
</organism>
<name>A0AAE7W115_9CAUD</name>
<feature type="transmembrane region" description="Helical" evidence="1">
    <location>
        <begin position="12"/>
        <end position="33"/>
    </location>
</feature>
<keyword evidence="1" id="KW-1133">Transmembrane helix</keyword>
<evidence type="ECO:0000256" key="1">
    <source>
        <dbReference type="SAM" id="Phobius"/>
    </source>
</evidence>
<keyword evidence="1" id="KW-0472">Membrane</keyword>
<reference evidence="3" key="1">
    <citation type="journal article" date="2021" name="PLoS Biol.">
        <title>Systematic exploration of Escherichia coli phage-host interactions with the BASEL phage collection.</title>
        <authorList>
            <person name="Maffei E."/>
            <person name="Shaidullina A."/>
            <person name="Burkolter M."/>
            <person name="Heyer Y."/>
            <person name="Estermann F."/>
            <person name="Druelle V."/>
            <person name="Sauer P."/>
            <person name="Willi L."/>
            <person name="Michaelis S."/>
            <person name="Hilbi H."/>
            <person name="Thaler D.S."/>
            <person name="Harms A."/>
        </authorList>
    </citation>
    <scope>NUCLEOTIDE SEQUENCE [LARGE SCALE GENOMIC DNA]</scope>
    <source>
        <strain evidence="3">Bas27</strain>
    </source>
</reference>
<keyword evidence="3" id="KW-1185">Reference proteome</keyword>
<dbReference type="RefSeq" id="YP_011992319.1">
    <property type="nucleotide sequence ID" value="NC_105114.1"/>
</dbReference>
<evidence type="ECO:0000313" key="2">
    <source>
        <dbReference type="EMBL" id="QXV85223.1"/>
    </source>
</evidence>
<dbReference type="EMBL" id="MZ501108">
    <property type="protein sequence ID" value="QXV85223.1"/>
    <property type="molecule type" value="Genomic_DNA"/>
</dbReference>
<keyword evidence="1" id="KW-0812">Transmembrane</keyword>
<gene>
    <name evidence="2" type="ORF">bas27_0184</name>
</gene>
<protein>
    <submittedName>
        <fullName evidence="2">Uncharacterized protein</fullName>
    </submittedName>
</protein>
<dbReference type="GeneID" id="300968816"/>
<accession>A0AAE7W115</accession>
<sequence>MKSDFEKTCETVVCIVAAFGGVCAVALSISATVRLCYNLVTGVYF</sequence>
<dbReference type="Proteomes" id="UP000828574">
    <property type="component" value="Segment"/>
</dbReference>
<proteinExistence type="predicted"/>